<evidence type="ECO:0000256" key="1">
    <source>
        <dbReference type="SAM" id="Phobius"/>
    </source>
</evidence>
<reference evidence="2" key="1">
    <citation type="submission" date="2023-07" db="EMBL/GenBank/DDBJ databases">
        <title>First report of Ralstonia pseudosolanacearum infecting Boesenbergia rotunda from Thailand.</title>
        <authorList>
            <person name="Carroll S."/>
            <person name="McGreig S."/>
            <person name="Bryning A."/>
            <person name="Vicente J.G."/>
            <person name="Aspin A."/>
        </authorList>
    </citation>
    <scope>NUCLEOTIDE SEQUENCE</scope>
</reference>
<gene>
    <name evidence="2" type="ORF">HIBIKMCM_00035</name>
</gene>
<protein>
    <submittedName>
        <fullName evidence="2">Uncharacterized protein</fullName>
    </submittedName>
</protein>
<dbReference type="InterPro" id="IPR055644">
    <property type="entry name" value="DUF7220"/>
</dbReference>
<dbReference type="Proteomes" id="UP001182455">
    <property type="component" value="Segment"/>
</dbReference>
<evidence type="ECO:0000313" key="2">
    <source>
        <dbReference type="EMBL" id="WLW40602.1"/>
    </source>
</evidence>
<accession>A0AA50F2S3</accession>
<proteinExistence type="predicted"/>
<dbReference type="EMBL" id="OR367448">
    <property type="protein sequence ID" value="WLW40602.1"/>
    <property type="molecule type" value="Genomic_DNA"/>
</dbReference>
<organism evidence="2 3">
    <name type="scientific">Ralstonia phage BOESR1</name>
    <dbReference type="NCBI Taxonomy" id="3034917"/>
    <lineage>
        <taxon>Viruses</taxon>
        <taxon>Duplodnaviria</taxon>
        <taxon>Heunggongvirae</taxon>
        <taxon>Uroviricota</taxon>
        <taxon>Caudoviricetes</taxon>
        <taxon>Autographivirales</taxon>
        <taxon>Autographivirales incertae sedis</taxon>
        <taxon>Boesrvirus</taxon>
        <taxon>Boesrvirus BOESR1</taxon>
    </lineage>
</organism>
<sequence>MSQSRKGSLFEALINTAIGFWINFTANLIILPMFGFSSLTAKTNFVIGTIYTIISVVRGYVVRRWFNQHIVNAAGKLAGESKLHNRIN</sequence>
<keyword evidence="1" id="KW-0812">Transmembrane</keyword>
<dbReference type="Pfam" id="PF23858">
    <property type="entry name" value="DUF7220"/>
    <property type="match status" value="1"/>
</dbReference>
<keyword evidence="3" id="KW-1185">Reference proteome</keyword>
<evidence type="ECO:0000313" key="3">
    <source>
        <dbReference type="Proteomes" id="UP001182455"/>
    </source>
</evidence>
<feature type="transmembrane region" description="Helical" evidence="1">
    <location>
        <begin position="12"/>
        <end position="31"/>
    </location>
</feature>
<keyword evidence="1" id="KW-0472">Membrane</keyword>
<name>A0AA50F2S3_9CAUD</name>
<keyword evidence="1" id="KW-1133">Transmembrane helix</keyword>
<feature type="transmembrane region" description="Helical" evidence="1">
    <location>
        <begin position="43"/>
        <end position="61"/>
    </location>
</feature>